<organism evidence="1 2">
    <name type="scientific">Phocaeicola coprocola</name>
    <dbReference type="NCBI Taxonomy" id="310298"/>
    <lineage>
        <taxon>Bacteria</taxon>
        <taxon>Pseudomonadati</taxon>
        <taxon>Bacteroidota</taxon>
        <taxon>Bacteroidia</taxon>
        <taxon>Bacteroidales</taxon>
        <taxon>Bacteroidaceae</taxon>
        <taxon>Phocaeicola</taxon>
    </lineage>
</organism>
<protein>
    <recommendedName>
        <fullName evidence="3">Competence protein</fullName>
    </recommendedName>
</protein>
<accession>A0A412GAT3</accession>
<dbReference type="AlphaFoldDB" id="A0A412GAT3"/>
<dbReference type="EMBL" id="QRUU01000082">
    <property type="protein sequence ID" value="RGR91863.1"/>
    <property type="molecule type" value="Genomic_DNA"/>
</dbReference>
<reference evidence="1 2" key="1">
    <citation type="submission" date="2018-08" db="EMBL/GenBank/DDBJ databases">
        <title>A genome reference for cultivated species of the human gut microbiota.</title>
        <authorList>
            <person name="Zou Y."/>
            <person name="Xue W."/>
            <person name="Luo G."/>
        </authorList>
    </citation>
    <scope>NUCLEOTIDE SEQUENCE [LARGE SCALE GENOMIC DNA]</scope>
    <source>
        <strain evidence="1 2">AF24-2</strain>
    </source>
</reference>
<dbReference type="Proteomes" id="UP000285864">
    <property type="component" value="Unassembled WGS sequence"/>
</dbReference>
<proteinExistence type="predicted"/>
<evidence type="ECO:0008006" key="3">
    <source>
        <dbReference type="Google" id="ProtNLM"/>
    </source>
</evidence>
<evidence type="ECO:0000313" key="1">
    <source>
        <dbReference type="EMBL" id="RGR91863.1"/>
    </source>
</evidence>
<comment type="caution">
    <text evidence="1">The sequence shown here is derived from an EMBL/GenBank/DDBJ whole genome shotgun (WGS) entry which is preliminary data.</text>
</comment>
<dbReference type="RefSeq" id="WP_118485220.1">
    <property type="nucleotide sequence ID" value="NZ_QRUU01000082.1"/>
</dbReference>
<name>A0A412GAT3_9BACT</name>
<gene>
    <name evidence="1" type="ORF">DWY20_13365</name>
</gene>
<sequence>MYYEEVFSWAENVEGKMVHIDTVPNGKHCGCICPNCHEKLVARHGDINAHGFAHLSHDREANLDICYKVTLLKLAEQIIETQKRIHVPSYYGIYKETDIEFVDVKIDFRFEREDRQPDVIATTKENQKYLIVFCFDGYVRHKQSFDYHGLTYLLVNLTRQKLNSLENFLLASSEDRYWINNDVYFKGIEKKYREIGKLVKLVQDEECKECKIRYSCCAVMLSDHGFSTPLVIKNNGQLFRLCKTEKYMQELKKYCKQQEEDRLCREANHRRWKEKLLARREPENLLKSTSCSEIYSINQDTSGCSDVKVIDLERTCFNCEMNLGWAHCAICSGERFFGRVSPEQAKQCPSFTRKKP</sequence>
<evidence type="ECO:0000313" key="2">
    <source>
        <dbReference type="Proteomes" id="UP000285864"/>
    </source>
</evidence>
<keyword evidence="2" id="KW-1185">Reference proteome</keyword>